<keyword evidence="3" id="KW-1185">Reference proteome</keyword>
<dbReference type="PANTHER" id="PTHR33164">
    <property type="entry name" value="TRANSCRIPTIONAL REGULATOR, MARR FAMILY"/>
    <property type="match status" value="1"/>
</dbReference>
<dbReference type="Proteomes" id="UP001199469">
    <property type="component" value="Unassembled WGS sequence"/>
</dbReference>
<protein>
    <submittedName>
        <fullName evidence="2">MarR family transcriptional regulator</fullName>
    </submittedName>
</protein>
<dbReference type="SUPFAM" id="SSF46785">
    <property type="entry name" value="Winged helix' DNA-binding domain"/>
    <property type="match status" value="1"/>
</dbReference>
<dbReference type="EMBL" id="JAJNDB010000004">
    <property type="protein sequence ID" value="MCD2195684.1"/>
    <property type="molecule type" value="Genomic_DNA"/>
</dbReference>
<dbReference type="InterPro" id="IPR036390">
    <property type="entry name" value="WH_DNA-bd_sf"/>
</dbReference>
<comment type="caution">
    <text evidence="2">The sequence shown here is derived from an EMBL/GenBank/DDBJ whole genome shotgun (WGS) entry which is preliminary data.</text>
</comment>
<reference evidence="2 3" key="1">
    <citation type="submission" date="2021-11" db="EMBL/GenBank/DDBJ databases">
        <title>Draft genome sequence of Actinomycetospora sp. SF1 isolated from the rhizosphere soil.</title>
        <authorList>
            <person name="Duangmal K."/>
            <person name="Chantavorakit T."/>
        </authorList>
    </citation>
    <scope>NUCLEOTIDE SEQUENCE [LARGE SCALE GENOMIC DNA]</scope>
    <source>
        <strain evidence="2 3">TBRC 5722</strain>
    </source>
</reference>
<evidence type="ECO:0000259" key="1">
    <source>
        <dbReference type="PROSITE" id="PS50995"/>
    </source>
</evidence>
<dbReference type="InterPro" id="IPR036388">
    <property type="entry name" value="WH-like_DNA-bd_sf"/>
</dbReference>
<dbReference type="InterPro" id="IPR039422">
    <property type="entry name" value="MarR/SlyA-like"/>
</dbReference>
<proteinExistence type="predicted"/>
<feature type="domain" description="HTH marR-type" evidence="1">
    <location>
        <begin position="3"/>
        <end position="140"/>
    </location>
</feature>
<dbReference type="PANTHER" id="PTHR33164:SF99">
    <property type="entry name" value="MARR FAMILY REGULATORY PROTEIN"/>
    <property type="match status" value="1"/>
</dbReference>
<organism evidence="2 3">
    <name type="scientific">Actinomycetospora endophytica</name>
    <dbReference type="NCBI Taxonomy" id="2291215"/>
    <lineage>
        <taxon>Bacteria</taxon>
        <taxon>Bacillati</taxon>
        <taxon>Actinomycetota</taxon>
        <taxon>Actinomycetes</taxon>
        <taxon>Pseudonocardiales</taxon>
        <taxon>Pseudonocardiaceae</taxon>
        <taxon>Actinomycetospora</taxon>
    </lineage>
</organism>
<dbReference type="InterPro" id="IPR000835">
    <property type="entry name" value="HTH_MarR-typ"/>
</dbReference>
<dbReference type="Gene3D" id="1.10.10.10">
    <property type="entry name" value="Winged helix-like DNA-binding domain superfamily/Winged helix DNA-binding domain"/>
    <property type="match status" value="1"/>
</dbReference>
<sequence>MSGAELAFRLFGAFRSLVDDLHDELARRGHPAVRPAHGFALQAIGARGATATELGVRLGVSKQAAGKTVDGLAALGYVERTADPTDARRKIVVVTPAGREVLRLSVEIFERLRAERERDVGVTRMREMEAALRGLDSAGAPRVDASAWLSS</sequence>
<dbReference type="PROSITE" id="PS50995">
    <property type="entry name" value="HTH_MARR_2"/>
    <property type="match status" value="1"/>
</dbReference>
<dbReference type="SMART" id="SM00347">
    <property type="entry name" value="HTH_MARR"/>
    <property type="match status" value="1"/>
</dbReference>
<dbReference type="Pfam" id="PF12802">
    <property type="entry name" value="MarR_2"/>
    <property type="match status" value="1"/>
</dbReference>
<accession>A0ABS8PF99</accession>
<name>A0ABS8PF99_9PSEU</name>
<evidence type="ECO:0000313" key="2">
    <source>
        <dbReference type="EMBL" id="MCD2195684.1"/>
    </source>
</evidence>
<evidence type="ECO:0000313" key="3">
    <source>
        <dbReference type="Proteomes" id="UP001199469"/>
    </source>
</evidence>
<gene>
    <name evidence="2" type="ORF">LQ327_20140</name>
</gene>